<dbReference type="Gene3D" id="3.90.550.10">
    <property type="entry name" value="Spore Coat Polysaccharide Biosynthesis Protein SpsA, Chain A"/>
    <property type="match status" value="1"/>
</dbReference>
<dbReference type="GO" id="GO:0016740">
    <property type="term" value="F:transferase activity"/>
    <property type="evidence" value="ECO:0007669"/>
    <property type="project" value="UniProtKB-KW"/>
</dbReference>
<evidence type="ECO:0000313" key="3">
    <source>
        <dbReference type="Proteomes" id="UP000199420"/>
    </source>
</evidence>
<keyword evidence="2" id="KW-0808">Transferase</keyword>
<dbReference type="OrthoDB" id="9802649at2"/>
<dbReference type="STRING" id="529704.SAMN02927913_3479"/>
<evidence type="ECO:0000259" key="1">
    <source>
        <dbReference type="Pfam" id="PF00535"/>
    </source>
</evidence>
<dbReference type="InterPro" id="IPR001173">
    <property type="entry name" value="Glyco_trans_2-like"/>
</dbReference>
<reference evidence="2 3" key="1">
    <citation type="submission" date="2016-10" db="EMBL/GenBank/DDBJ databases">
        <authorList>
            <person name="de Groot N.N."/>
        </authorList>
    </citation>
    <scope>NUCLEOTIDE SEQUENCE [LARGE SCALE GENOMIC DNA]</scope>
    <source>
        <strain evidence="2 3">DSM 26515</strain>
    </source>
</reference>
<proteinExistence type="predicted"/>
<keyword evidence="3" id="KW-1185">Reference proteome</keyword>
<sequence>MHATIADNPPAPTRAADTGQAAPVSVVVPCYRCADTIAEAVASVAAQRLPPAEVLLVDDCSGDGTLQRLHEVAASYPPGWVKVHSLPRNGGPSGARNLGWENATQPYIAFLDADDTWHPEKLAIQMEVLAADPGIALLAHAMNVQPRTAPPPPVRRPVPVRVLPNRLPLLGSPFPTASMVLRRDLPFRFDERRRRAEDFMLWAQILLSGYRCARIEPVLASWHKPPFGAGGLSGDMDAMYKAAIDVRRSLHQQGLIGGARMHVAAALGIARHARRRVLTYARRFSNPMPHRRAEP</sequence>
<dbReference type="PANTHER" id="PTHR43685">
    <property type="entry name" value="GLYCOSYLTRANSFERASE"/>
    <property type="match status" value="1"/>
</dbReference>
<gene>
    <name evidence="2" type="ORF">SAMN04487997_3463</name>
</gene>
<dbReference type="AlphaFoldDB" id="A0A1H6YXU4"/>
<dbReference type="InterPro" id="IPR050834">
    <property type="entry name" value="Glycosyltransf_2"/>
</dbReference>
<dbReference type="InterPro" id="IPR029044">
    <property type="entry name" value="Nucleotide-diphossugar_trans"/>
</dbReference>
<organism evidence="2 3">
    <name type="scientific">Frateuria terrea</name>
    <dbReference type="NCBI Taxonomy" id="529704"/>
    <lineage>
        <taxon>Bacteria</taxon>
        <taxon>Pseudomonadati</taxon>
        <taxon>Pseudomonadota</taxon>
        <taxon>Gammaproteobacteria</taxon>
        <taxon>Lysobacterales</taxon>
        <taxon>Rhodanobacteraceae</taxon>
        <taxon>Frateuria</taxon>
    </lineage>
</organism>
<feature type="domain" description="Glycosyltransferase 2-like" evidence="1">
    <location>
        <begin position="25"/>
        <end position="181"/>
    </location>
</feature>
<dbReference type="Pfam" id="PF00535">
    <property type="entry name" value="Glycos_transf_2"/>
    <property type="match status" value="1"/>
</dbReference>
<dbReference type="EMBL" id="FNYC01000008">
    <property type="protein sequence ID" value="SEJ46069.1"/>
    <property type="molecule type" value="Genomic_DNA"/>
</dbReference>
<dbReference type="PANTHER" id="PTHR43685:SF2">
    <property type="entry name" value="GLYCOSYLTRANSFERASE 2-LIKE DOMAIN-CONTAINING PROTEIN"/>
    <property type="match status" value="1"/>
</dbReference>
<evidence type="ECO:0000313" key="2">
    <source>
        <dbReference type="EMBL" id="SEJ46069.1"/>
    </source>
</evidence>
<accession>A0A1H6YXU4</accession>
<dbReference type="Proteomes" id="UP000199420">
    <property type="component" value="Unassembled WGS sequence"/>
</dbReference>
<name>A0A1H6YXU4_9GAMM</name>
<protein>
    <submittedName>
        <fullName evidence="2">Glycosyl transferase family 2</fullName>
    </submittedName>
</protein>
<dbReference type="CDD" id="cd00761">
    <property type="entry name" value="Glyco_tranf_GTA_type"/>
    <property type="match status" value="1"/>
</dbReference>
<dbReference type="RefSeq" id="WP_091340039.1">
    <property type="nucleotide sequence ID" value="NZ_FNYC01000008.1"/>
</dbReference>
<dbReference type="SUPFAM" id="SSF53448">
    <property type="entry name" value="Nucleotide-diphospho-sugar transferases"/>
    <property type="match status" value="1"/>
</dbReference>